<keyword evidence="3" id="KW-1185">Reference proteome</keyword>
<keyword evidence="2" id="KW-0378">Hydrolase</keyword>
<dbReference type="eggNOG" id="ENOG5032W27">
    <property type="taxonomic scope" value="Bacteria"/>
</dbReference>
<evidence type="ECO:0000256" key="1">
    <source>
        <dbReference type="SAM" id="Phobius"/>
    </source>
</evidence>
<dbReference type="Proteomes" id="UP000000739">
    <property type="component" value="Chromosome"/>
</dbReference>
<protein>
    <submittedName>
        <fullName evidence="2">Membrane-bound metal-dependent hydrolase</fullName>
    </submittedName>
</protein>
<feature type="transmembrane region" description="Helical" evidence="1">
    <location>
        <begin position="63"/>
        <end position="82"/>
    </location>
</feature>
<dbReference type="InterPro" id="IPR007404">
    <property type="entry name" value="YdjM-like"/>
</dbReference>
<proteinExistence type="predicted"/>
<dbReference type="RefSeq" id="WP_012611084.1">
    <property type="nucleotide sequence ID" value="NC_011768.1"/>
</dbReference>
<keyword evidence="1" id="KW-1133">Transmembrane helix</keyword>
<gene>
    <name evidence="2" type="ordered locus">Dalk_1959</name>
</gene>
<evidence type="ECO:0000313" key="2">
    <source>
        <dbReference type="EMBL" id="ACL03655.1"/>
    </source>
</evidence>
<dbReference type="KEGG" id="dal:Dalk_1959"/>
<keyword evidence="1" id="KW-0812">Transmembrane</keyword>
<name>B8FEX8_DESAL</name>
<keyword evidence="1" id="KW-0472">Membrane</keyword>
<dbReference type="AlphaFoldDB" id="B8FEX8"/>
<evidence type="ECO:0000313" key="3">
    <source>
        <dbReference type="Proteomes" id="UP000000739"/>
    </source>
</evidence>
<reference evidence="2 3" key="1">
    <citation type="journal article" date="2012" name="Environ. Microbiol.">
        <title>The genome sequence of Desulfatibacillum alkenivorans AK-01: a blueprint for anaerobic alkane oxidation.</title>
        <authorList>
            <person name="Callaghan A.V."/>
            <person name="Morris B.E."/>
            <person name="Pereira I.A."/>
            <person name="McInerney M.J."/>
            <person name="Austin R.N."/>
            <person name="Groves J.T."/>
            <person name="Kukor J.J."/>
            <person name="Suflita J.M."/>
            <person name="Young L.Y."/>
            <person name="Zylstra G.J."/>
            <person name="Wawrik B."/>
        </authorList>
    </citation>
    <scope>NUCLEOTIDE SEQUENCE [LARGE SCALE GENOMIC DNA]</scope>
    <source>
        <strain evidence="2 3">AK-01</strain>
    </source>
</reference>
<dbReference type="Pfam" id="PF04307">
    <property type="entry name" value="YdjM"/>
    <property type="match status" value="1"/>
</dbReference>
<feature type="transmembrane region" description="Helical" evidence="1">
    <location>
        <begin position="89"/>
        <end position="107"/>
    </location>
</feature>
<dbReference type="EMBL" id="CP001322">
    <property type="protein sequence ID" value="ACL03655.1"/>
    <property type="molecule type" value="Genomic_DNA"/>
</dbReference>
<sequence length="190" mass="21023">MSPITHLLISWSIANAAKLEKRDRFLVTMTGVLPDADGAGIVVDFAMRFTSHPTDFWTQWHHVLGHNLGFALALTIAAACAAQRKFMTAVLAFAAVHVHLACDILGARGPDGDQWPIPYLSPFYQGLNLSWEGQWALNGWPNFVITGVFLGLMFLIAVKREASPLEFVSQRANQSFVQTLKTRFAKQARA</sequence>
<organism evidence="2 3">
    <name type="scientific">Desulfatibacillum aliphaticivorans</name>
    <dbReference type="NCBI Taxonomy" id="218208"/>
    <lineage>
        <taxon>Bacteria</taxon>
        <taxon>Pseudomonadati</taxon>
        <taxon>Thermodesulfobacteriota</taxon>
        <taxon>Desulfobacteria</taxon>
        <taxon>Desulfobacterales</taxon>
        <taxon>Desulfatibacillaceae</taxon>
        <taxon>Desulfatibacillum</taxon>
    </lineage>
</organism>
<dbReference type="HOGENOM" id="CLU_1452679_0_0_7"/>
<accession>B8FEX8</accession>
<feature type="transmembrane region" description="Helical" evidence="1">
    <location>
        <begin position="139"/>
        <end position="158"/>
    </location>
</feature>
<dbReference type="GO" id="GO:0016787">
    <property type="term" value="F:hydrolase activity"/>
    <property type="evidence" value="ECO:0007669"/>
    <property type="project" value="UniProtKB-KW"/>
</dbReference>